<evidence type="ECO:0000259" key="9">
    <source>
        <dbReference type="Pfam" id="PF00909"/>
    </source>
</evidence>
<evidence type="ECO:0000256" key="2">
    <source>
        <dbReference type="ARBA" id="ARBA00005887"/>
    </source>
</evidence>
<organism evidence="10 11">
    <name type="scientific">Teretinema zuelzerae</name>
    <dbReference type="NCBI Taxonomy" id="156"/>
    <lineage>
        <taxon>Bacteria</taxon>
        <taxon>Pseudomonadati</taxon>
        <taxon>Spirochaetota</taxon>
        <taxon>Spirochaetia</taxon>
        <taxon>Spirochaetales</taxon>
        <taxon>Treponemataceae</taxon>
        <taxon>Teretinema</taxon>
    </lineage>
</organism>
<dbReference type="AlphaFoldDB" id="A0AAE3EK24"/>
<dbReference type="PROSITE" id="PS01219">
    <property type="entry name" value="AMMONIUM_TRANSP"/>
    <property type="match status" value="1"/>
</dbReference>
<feature type="transmembrane region" description="Helical" evidence="8">
    <location>
        <begin position="125"/>
        <end position="146"/>
    </location>
</feature>
<dbReference type="GO" id="GO:0005886">
    <property type="term" value="C:plasma membrane"/>
    <property type="evidence" value="ECO:0007669"/>
    <property type="project" value="UniProtKB-SubCell"/>
</dbReference>
<evidence type="ECO:0000256" key="3">
    <source>
        <dbReference type="ARBA" id="ARBA00022448"/>
    </source>
</evidence>
<evidence type="ECO:0000256" key="5">
    <source>
        <dbReference type="ARBA" id="ARBA00022989"/>
    </source>
</evidence>
<dbReference type="Proteomes" id="UP001198163">
    <property type="component" value="Unassembled WGS sequence"/>
</dbReference>
<feature type="domain" description="Ammonium transporter AmtB-like" evidence="9">
    <location>
        <begin position="11"/>
        <end position="410"/>
    </location>
</feature>
<dbReference type="GO" id="GO:0008519">
    <property type="term" value="F:ammonium channel activity"/>
    <property type="evidence" value="ECO:0007669"/>
    <property type="project" value="InterPro"/>
</dbReference>
<dbReference type="PANTHER" id="PTHR11730">
    <property type="entry name" value="AMMONIUM TRANSPORTER"/>
    <property type="match status" value="1"/>
</dbReference>
<keyword evidence="5 8" id="KW-1133">Transmembrane helix</keyword>
<dbReference type="InterPro" id="IPR029020">
    <property type="entry name" value="Ammonium/urea_transptr"/>
</dbReference>
<feature type="transmembrane region" description="Helical" evidence="8">
    <location>
        <begin position="299"/>
        <end position="316"/>
    </location>
</feature>
<evidence type="ECO:0000313" key="10">
    <source>
        <dbReference type="EMBL" id="MCD1655801.1"/>
    </source>
</evidence>
<accession>A0AAE3EK24</accession>
<name>A0AAE3EK24_9SPIR</name>
<gene>
    <name evidence="10" type="ORF">K7J14_13975</name>
</gene>
<feature type="transmembrane region" description="Helical" evidence="8">
    <location>
        <begin position="273"/>
        <end position="293"/>
    </location>
</feature>
<dbReference type="EMBL" id="JAINWA010000003">
    <property type="protein sequence ID" value="MCD1655801.1"/>
    <property type="molecule type" value="Genomic_DNA"/>
</dbReference>
<reference evidence="10" key="1">
    <citation type="submission" date="2021-08" db="EMBL/GenBank/DDBJ databases">
        <title>Comparative analyses of Brucepasteria parasyntrophica and Teretinema zuelzerae.</title>
        <authorList>
            <person name="Song Y."/>
            <person name="Brune A."/>
        </authorList>
    </citation>
    <scope>NUCLEOTIDE SEQUENCE</scope>
    <source>
        <strain evidence="10">DSM 1903</strain>
    </source>
</reference>
<dbReference type="InterPro" id="IPR018047">
    <property type="entry name" value="Ammonium_transpt_CS"/>
</dbReference>
<dbReference type="Pfam" id="PF00909">
    <property type="entry name" value="Ammonium_transp"/>
    <property type="match status" value="1"/>
</dbReference>
<keyword evidence="3 8" id="KW-0813">Transport</keyword>
<feature type="transmembrane region" description="Helical" evidence="8">
    <location>
        <begin position="323"/>
        <end position="344"/>
    </location>
</feature>
<keyword evidence="4 8" id="KW-0812">Transmembrane</keyword>
<evidence type="ECO:0000256" key="1">
    <source>
        <dbReference type="ARBA" id="ARBA00004141"/>
    </source>
</evidence>
<feature type="transmembrane region" description="Helical" evidence="8">
    <location>
        <begin position="166"/>
        <end position="190"/>
    </location>
</feature>
<dbReference type="InterPro" id="IPR024041">
    <property type="entry name" value="NH4_transpt_AmtB-like_dom"/>
</dbReference>
<evidence type="ECO:0000256" key="4">
    <source>
        <dbReference type="ARBA" id="ARBA00022692"/>
    </source>
</evidence>
<comment type="subcellular location">
    <subcellularLocation>
        <location evidence="8">Cell membrane</location>
        <topology evidence="8">Multi-pass membrane protein</topology>
    </subcellularLocation>
    <subcellularLocation>
        <location evidence="1">Membrane</location>
        <topology evidence="1">Multi-pass membrane protein</topology>
    </subcellularLocation>
</comment>
<feature type="transmembrane region" description="Helical" evidence="8">
    <location>
        <begin position="50"/>
        <end position="69"/>
    </location>
</feature>
<dbReference type="Gene3D" id="1.10.3430.10">
    <property type="entry name" value="Ammonium transporter AmtB like domains"/>
    <property type="match status" value="1"/>
</dbReference>
<dbReference type="Gene3D" id="3.30.450.20">
    <property type="entry name" value="PAS domain"/>
    <property type="match status" value="1"/>
</dbReference>
<dbReference type="InterPro" id="IPR001905">
    <property type="entry name" value="Ammonium_transpt"/>
</dbReference>
<proteinExistence type="inferred from homology"/>
<dbReference type="GO" id="GO:0097272">
    <property type="term" value="P:ammonium homeostasis"/>
    <property type="evidence" value="ECO:0007669"/>
    <property type="project" value="TreeGrafter"/>
</dbReference>
<feature type="transmembrane region" description="Helical" evidence="8">
    <location>
        <begin position="211"/>
        <end position="228"/>
    </location>
</feature>
<feature type="transmembrane region" description="Helical" evidence="8">
    <location>
        <begin position="89"/>
        <end position="113"/>
    </location>
</feature>
<comment type="caution">
    <text evidence="10">The sequence shown here is derived from an EMBL/GenBank/DDBJ whole genome shotgun (WGS) entry which is preliminary data.</text>
</comment>
<feature type="transmembrane region" description="Helical" evidence="8">
    <location>
        <begin position="364"/>
        <end position="389"/>
    </location>
</feature>
<dbReference type="PANTHER" id="PTHR11730:SF6">
    <property type="entry name" value="AMMONIUM TRANSPORTER"/>
    <property type="match status" value="1"/>
</dbReference>
<evidence type="ECO:0000256" key="6">
    <source>
        <dbReference type="ARBA" id="ARBA00023136"/>
    </source>
</evidence>
<protein>
    <recommendedName>
        <fullName evidence="8">Ammonium transporter</fullName>
    </recommendedName>
</protein>
<keyword evidence="6 8" id="KW-0472">Membrane</keyword>
<sequence length="617" mass="65732">MDFQTLLNWLWVTVAAALVFFMQAGFAMVESGMTRSKNSINVAVKNLTDLGVSLLVFWLFGFALMFGTSRSGLIGTTLFAPDFSASASTLSAGTLAVFFLFQAMFCSTSATIVSGAVAERMRYSGYIVSTFFLSAVIYPVFGHWAWGGLGGELISGGAGWLSSIGFVDFAGSTVVHSVGGYVALACLIVLGPRSGRYSADGKATKIPGSNIPLSVAGVIVLWFGWIGFNGGSTLAMTGAVPSIILHTCLSAAAGLVAALFLGWAITGLPDVDYVMNGALAGLVAITAGCHAVSSLDSIVIGAAAGVVMLAATKLLEALRIDDAVGAIPVHLAAGIWGTLAVGIFGDPAALGTTPAFGSQLLVQLIGVAACALWAFPLSLASLWAFNLFFKLRVTPAEEHIGLNAAEHGAVTELAGLFSVMEEQSRTGDLSLRAPVEPFTEAGQIAALYNRVLSGLELNTIAKDEYREIFSNVSDGLFLIDPAFRICPNYSAATEKIFLSRNLEGRDVKALFGRMLAPDKSRRFDEFIGLMFDPSHHERSISAMNPLQATHFKVSAGYDRYESRLLDFSFYRIWDRSKTKIVHVMAVARDNTRLSLLAKEVRDLRGRLDQALQPHTIA</sequence>
<keyword evidence="7 8" id="KW-0924">Ammonia transport</keyword>
<evidence type="ECO:0000256" key="8">
    <source>
        <dbReference type="RuleBase" id="RU362002"/>
    </source>
</evidence>
<feature type="transmembrane region" description="Helical" evidence="8">
    <location>
        <begin position="243"/>
        <end position="266"/>
    </location>
</feature>
<feature type="transmembrane region" description="Helical" evidence="8">
    <location>
        <begin position="6"/>
        <end position="29"/>
    </location>
</feature>
<comment type="similarity">
    <text evidence="2 8">Belongs to the ammonia transporter channel (TC 1.A.11.2) family.</text>
</comment>
<dbReference type="SUPFAM" id="SSF111352">
    <property type="entry name" value="Ammonium transporter"/>
    <property type="match status" value="1"/>
</dbReference>
<keyword evidence="11" id="KW-1185">Reference proteome</keyword>
<dbReference type="NCBIfam" id="TIGR00836">
    <property type="entry name" value="amt"/>
    <property type="match status" value="1"/>
</dbReference>
<evidence type="ECO:0000313" key="11">
    <source>
        <dbReference type="Proteomes" id="UP001198163"/>
    </source>
</evidence>
<dbReference type="RefSeq" id="WP_230757647.1">
    <property type="nucleotide sequence ID" value="NZ_JAINWA010000003.1"/>
</dbReference>
<evidence type="ECO:0000256" key="7">
    <source>
        <dbReference type="ARBA" id="ARBA00023177"/>
    </source>
</evidence>